<protein>
    <recommendedName>
        <fullName evidence="2">Cold shock-like protein CspA</fullName>
    </recommendedName>
</protein>
<name>A0A1H9YA57_9PROT</name>
<evidence type="ECO:0000259" key="8">
    <source>
        <dbReference type="PROSITE" id="PS51857"/>
    </source>
</evidence>
<dbReference type="GO" id="GO:0005829">
    <property type="term" value="C:cytosol"/>
    <property type="evidence" value="ECO:0007669"/>
    <property type="project" value="UniProtKB-ARBA"/>
</dbReference>
<dbReference type="EMBL" id="FOHI01000001">
    <property type="protein sequence ID" value="SES65716.1"/>
    <property type="molecule type" value="Genomic_DNA"/>
</dbReference>
<keyword evidence="7" id="KW-0804">Transcription</keyword>
<dbReference type="Pfam" id="PF00313">
    <property type="entry name" value="CSD"/>
    <property type="match status" value="1"/>
</dbReference>
<evidence type="ECO:0000313" key="9">
    <source>
        <dbReference type="EMBL" id="SES65716.1"/>
    </source>
</evidence>
<evidence type="ECO:0000256" key="1">
    <source>
        <dbReference type="ARBA" id="ARBA00004496"/>
    </source>
</evidence>
<feature type="domain" description="CSD" evidence="8">
    <location>
        <begin position="3"/>
        <end position="68"/>
    </location>
</feature>
<evidence type="ECO:0000256" key="7">
    <source>
        <dbReference type="ARBA" id="ARBA00023163"/>
    </source>
</evidence>
<dbReference type="SMART" id="SM00357">
    <property type="entry name" value="CSP"/>
    <property type="match status" value="1"/>
</dbReference>
<evidence type="ECO:0000256" key="6">
    <source>
        <dbReference type="ARBA" id="ARBA00023159"/>
    </source>
</evidence>
<keyword evidence="5 9" id="KW-0238">DNA-binding</keyword>
<dbReference type="InterPro" id="IPR002059">
    <property type="entry name" value="CSP_DNA-bd"/>
</dbReference>
<dbReference type="PIRSF" id="PIRSF002599">
    <property type="entry name" value="Cold_shock_A"/>
    <property type="match status" value="1"/>
</dbReference>
<keyword evidence="4" id="KW-0805">Transcription regulation</keyword>
<reference evidence="9 10" key="1">
    <citation type="submission" date="2016-10" db="EMBL/GenBank/DDBJ databases">
        <authorList>
            <person name="de Groot N.N."/>
        </authorList>
    </citation>
    <scope>NUCLEOTIDE SEQUENCE [LARGE SCALE GENOMIC DNA]</scope>
    <source>
        <strain evidence="9 10">Nl7</strain>
    </source>
</reference>
<evidence type="ECO:0000256" key="5">
    <source>
        <dbReference type="ARBA" id="ARBA00023125"/>
    </source>
</evidence>
<comment type="subcellular location">
    <subcellularLocation>
        <location evidence="1">Cytoplasm</location>
    </subcellularLocation>
</comment>
<dbReference type="Gene3D" id="2.40.50.140">
    <property type="entry name" value="Nucleic acid-binding proteins"/>
    <property type="match status" value="1"/>
</dbReference>
<sequence length="69" mass="7530">MATETGIVKWFSDDKGFGFITSDEGGKDFFAHFSSIVGEGFKTLQEAQRVTFDVISGPKGLQASNIRPQ</sequence>
<evidence type="ECO:0000256" key="4">
    <source>
        <dbReference type="ARBA" id="ARBA00023015"/>
    </source>
</evidence>
<dbReference type="FunFam" id="2.40.50.140:FF:000006">
    <property type="entry name" value="Cold shock protein CspC"/>
    <property type="match status" value="1"/>
</dbReference>
<proteinExistence type="predicted"/>
<evidence type="ECO:0000313" key="10">
    <source>
        <dbReference type="Proteomes" id="UP000183339"/>
    </source>
</evidence>
<dbReference type="PROSITE" id="PS51857">
    <property type="entry name" value="CSD_2"/>
    <property type="match status" value="1"/>
</dbReference>
<dbReference type="SUPFAM" id="SSF50249">
    <property type="entry name" value="Nucleic acid-binding proteins"/>
    <property type="match status" value="1"/>
</dbReference>
<keyword evidence="3" id="KW-0963">Cytoplasm</keyword>
<dbReference type="InterPro" id="IPR012340">
    <property type="entry name" value="NA-bd_OB-fold"/>
</dbReference>
<dbReference type="InterPro" id="IPR011129">
    <property type="entry name" value="CSD"/>
</dbReference>
<dbReference type="PRINTS" id="PR00050">
    <property type="entry name" value="COLDSHOCK"/>
</dbReference>
<dbReference type="GO" id="GO:0003677">
    <property type="term" value="F:DNA binding"/>
    <property type="evidence" value="ECO:0007669"/>
    <property type="project" value="UniProtKB-KW"/>
</dbReference>
<dbReference type="PANTHER" id="PTHR46565">
    <property type="entry name" value="COLD SHOCK DOMAIN PROTEIN 2"/>
    <property type="match status" value="1"/>
</dbReference>
<dbReference type="RefSeq" id="WP_074703752.1">
    <property type="nucleotide sequence ID" value="NZ_FOHI01000001.1"/>
</dbReference>
<dbReference type="Proteomes" id="UP000183339">
    <property type="component" value="Unassembled WGS sequence"/>
</dbReference>
<dbReference type="InterPro" id="IPR012156">
    <property type="entry name" value="Cold_shock_CspA"/>
</dbReference>
<gene>
    <name evidence="9" type="ORF">SAMN05216412_101121</name>
</gene>
<accession>A0A1H9YA57</accession>
<dbReference type="PANTHER" id="PTHR46565:SF20">
    <property type="entry name" value="COLD SHOCK DOMAIN-CONTAINING PROTEIN 4"/>
    <property type="match status" value="1"/>
</dbReference>
<dbReference type="OrthoDB" id="9800919at2"/>
<organism evidence="9 10">
    <name type="scientific">Nitrosospira multiformis</name>
    <dbReference type="NCBI Taxonomy" id="1231"/>
    <lineage>
        <taxon>Bacteria</taxon>
        <taxon>Pseudomonadati</taxon>
        <taxon>Pseudomonadota</taxon>
        <taxon>Betaproteobacteria</taxon>
        <taxon>Nitrosomonadales</taxon>
        <taxon>Nitrosomonadaceae</taxon>
        <taxon>Nitrosospira</taxon>
    </lineage>
</organism>
<dbReference type="CDD" id="cd04458">
    <property type="entry name" value="CSP_CDS"/>
    <property type="match status" value="1"/>
</dbReference>
<keyword evidence="6" id="KW-0010">Activator</keyword>
<evidence type="ECO:0000256" key="3">
    <source>
        <dbReference type="ARBA" id="ARBA00022490"/>
    </source>
</evidence>
<evidence type="ECO:0000256" key="2">
    <source>
        <dbReference type="ARBA" id="ARBA00022332"/>
    </source>
</evidence>
<dbReference type="AlphaFoldDB" id="A0A1H9YA57"/>